<dbReference type="GO" id="GO:0016787">
    <property type="term" value="F:hydrolase activity"/>
    <property type="evidence" value="ECO:0007669"/>
    <property type="project" value="UniProtKB-KW"/>
</dbReference>
<protein>
    <submittedName>
        <fullName evidence="4">Metallo-beta-lactamase family protein</fullName>
    </submittedName>
</protein>
<dbReference type="STRING" id="1075417.SAMN05421823_102708"/>
<dbReference type="Proteomes" id="UP000198510">
    <property type="component" value="Unassembled WGS sequence"/>
</dbReference>
<evidence type="ECO:0000313" key="5">
    <source>
        <dbReference type="Proteomes" id="UP000198510"/>
    </source>
</evidence>
<dbReference type="Pfam" id="PF07521">
    <property type="entry name" value="RMMBL"/>
    <property type="match status" value="1"/>
</dbReference>
<dbReference type="RefSeq" id="WP_089680582.1">
    <property type="nucleotide sequence ID" value="NZ_FNFO01000002.1"/>
</dbReference>
<feature type="domain" description="Beta-Casp" evidence="3">
    <location>
        <begin position="261"/>
        <end position="386"/>
    </location>
</feature>
<dbReference type="PANTHER" id="PTHR11203:SF37">
    <property type="entry name" value="INTEGRATOR COMPLEX SUBUNIT 11"/>
    <property type="match status" value="1"/>
</dbReference>
<gene>
    <name evidence="4" type="ORF">SAMN05421823_102708</name>
</gene>
<dbReference type="PANTHER" id="PTHR11203">
    <property type="entry name" value="CLEAVAGE AND POLYADENYLATION SPECIFICITY FACTOR FAMILY MEMBER"/>
    <property type="match status" value="1"/>
</dbReference>
<reference evidence="4 5" key="1">
    <citation type="submission" date="2016-10" db="EMBL/GenBank/DDBJ databases">
        <authorList>
            <person name="de Groot N.N."/>
        </authorList>
    </citation>
    <scope>NUCLEOTIDE SEQUENCE [LARGE SCALE GENOMIC DNA]</scope>
    <source>
        <strain evidence="4 5">DSM 25186</strain>
    </source>
</reference>
<dbReference type="Pfam" id="PF10996">
    <property type="entry name" value="Beta-Casp"/>
    <property type="match status" value="1"/>
</dbReference>
<organism evidence="4 5">
    <name type="scientific">Catalinimonas alkaloidigena</name>
    <dbReference type="NCBI Taxonomy" id="1075417"/>
    <lineage>
        <taxon>Bacteria</taxon>
        <taxon>Pseudomonadati</taxon>
        <taxon>Bacteroidota</taxon>
        <taxon>Cytophagia</taxon>
        <taxon>Cytophagales</taxon>
        <taxon>Catalimonadaceae</taxon>
        <taxon>Catalinimonas</taxon>
    </lineage>
</organism>
<keyword evidence="1" id="KW-0378">Hydrolase</keyword>
<evidence type="ECO:0000259" key="3">
    <source>
        <dbReference type="SMART" id="SM01027"/>
    </source>
</evidence>
<dbReference type="InterPro" id="IPR011108">
    <property type="entry name" value="RMMBL"/>
</dbReference>
<dbReference type="AlphaFoldDB" id="A0A1G9BTN4"/>
<dbReference type="InterPro" id="IPR050698">
    <property type="entry name" value="MBL"/>
</dbReference>
<dbReference type="OrthoDB" id="9803916at2"/>
<dbReference type="Gene3D" id="3.60.15.10">
    <property type="entry name" value="Ribonuclease Z/Hydroxyacylglutathione hydrolase-like"/>
    <property type="match status" value="1"/>
</dbReference>
<accession>A0A1G9BTN4</accession>
<dbReference type="SMART" id="SM00849">
    <property type="entry name" value="Lactamase_B"/>
    <property type="match status" value="1"/>
</dbReference>
<evidence type="ECO:0000259" key="2">
    <source>
        <dbReference type="SMART" id="SM00849"/>
    </source>
</evidence>
<dbReference type="InterPro" id="IPR001279">
    <property type="entry name" value="Metallo-B-lactamas"/>
</dbReference>
<dbReference type="CDD" id="cd16295">
    <property type="entry name" value="TTHA0252-CPSF-like_MBL-fold"/>
    <property type="match status" value="1"/>
</dbReference>
<dbReference type="InterPro" id="IPR036866">
    <property type="entry name" value="RibonucZ/Hydroxyglut_hydro"/>
</dbReference>
<sequence length="473" mass="53439">MKLTFWGAARQVTGSMYLLELASDYRILIDCGADMEREEVPSTMLPYRSVFPFEPSMVNLVLLTHAHIDHSGNLPNLVRDGYEGQILCTAPTMALSELLLHDAAALNRRRLNKIHGGKRRKHNKPKIDTTGMYLESHVKETMERFVTLAFHQRFRVSPQLAVTFIPAGHLLGAAHILLEITENGETKTLAFSGDLGRKNYPLLVDPEPLPEVDYLVCESTYGNRRHQATQSPETIMADVIKRTCVDMPGRLIIPAFSIGRTQALLYTLNQLNAQRGFPSIPVFADSPLALRSTRVYERFTRQLNQEAQEFHEDYEELFDFSNLHYVEDLKRSRAISNYLEPSIIISSSGMVSGGRVEQHIQVNLGNPYCTILMIGYAAEGTIGHQLVRGDKQIKMGKQELTVQAHIETTDVFSGHGDLDDLLDFVKHQKPDRLKKVFLSHGEYPDAMENFRSELQQLGYDNVEIPAKGQSFQL</sequence>
<name>A0A1G9BTN4_9BACT</name>
<dbReference type="SUPFAM" id="SSF56281">
    <property type="entry name" value="Metallo-hydrolase/oxidoreductase"/>
    <property type="match status" value="1"/>
</dbReference>
<dbReference type="Gene3D" id="3.40.50.10890">
    <property type="match status" value="1"/>
</dbReference>
<dbReference type="SMART" id="SM01027">
    <property type="entry name" value="Beta-Casp"/>
    <property type="match status" value="1"/>
</dbReference>
<feature type="domain" description="Metallo-beta-lactamase" evidence="2">
    <location>
        <begin position="13"/>
        <end position="250"/>
    </location>
</feature>
<proteinExistence type="predicted"/>
<dbReference type="GO" id="GO:0004521">
    <property type="term" value="F:RNA endonuclease activity"/>
    <property type="evidence" value="ECO:0007669"/>
    <property type="project" value="TreeGrafter"/>
</dbReference>
<dbReference type="InterPro" id="IPR022712">
    <property type="entry name" value="Beta_Casp"/>
</dbReference>
<dbReference type="EMBL" id="FNFO01000002">
    <property type="protein sequence ID" value="SDK42797.1"/>
    <property type="molecule type" value="Genomic_DNA"/>
</dbReference>
<keyword evidence="5" id="KW-1185">Reference proteome</keyword>
<evidence type="ECO:0000256" key="1">
    <source>
        <dbReference type="ARBA" id="ARBA00022801"/>
    </source>
</evidence>
<evidence type="ECO:0000313" key="4">
    <source>
        <dbReference type="EMBL" id="SDK42797.1"/>
    </source>
</evidence>
<dbReference type="Pfam" id="PF00753">
    <property type="entry name" value="Lactamase_B"/>
    <property type="match status" value="1"/>
</dbReference>